<dbReference type="PANTHER" id="PTHR15549">
    <property type="entry name" value="PAIRED IMMUNOGLOBULIN-LIKE TYPE 2 RECEPTOR"/>
    <property type="match status" value="1"/>
</dbReference>
<feature type="compositionally biased region" description="Low complexity" evidence="5">
    <location>
        <begin position="156"/>
        <end position="184"/>
    </location>
</feature>
<feature type="transmembrane region" description="Helical" evidence="6">
    <location>
        <begin position="195"/>
        <end position="217"/>
    </location>
</feature>
<evidence type="ECO:0000256" key="2">
    <source>
        <dbReference type="ARBA" id="ARBA00022692"/>
    </source>
</evidence>
<dbReference type="Proteomes" id="UP001586593">
    <property type="component" value="Unassembled WGS sequence"/>
</dbReference>
<gene>
    <name evidence="7" type="ORF">VTK73DRAFT_8797</name>
</gene>
<evidence type="ECO:0000256" key="3">
    <source>
        <dbReference type="ARBA" id="ARBA00022989"/>
    </source>
</evidence>
<reference evidence="7 8" key="1">
    <citation type="journal article" date="2024" name="Commun. Biol.">
        <title>Comparative genomic analysis of thermophilic fungi reveals convergent evolutionary adaptations and gene losses.</title>
        <authorList>
            <person name="Steindorff A.S."/>
            <person name="Aguilar-Pontes M.V."/>
            <person name="Robinson A.J."/>
            <person name="Andreopoulos B."/>
            <person name="LaButti K."/>
            <person name="Kuo A."/>
            <person name="Mondo S."/>
            <person name="Riley R."/>
            <person name="Otillar R."/>
            <person name="Haridas S."/>
            <person name="Lipzen A."/>
            <person name="Grimwood J."/>
            <person name="Schmutz J."/>
            <person name="Clum A."/>
            <person name="Reid I.D."/>
            <person name="Moisan M.C."/>
            <person name="Butler G."/>
            <person name="Nguyen T.T.M."/>
            <person name="Dewar K."/>
            <person name="Conant G."/>
            <person name="Drula E."/>
            <person name="Henrissat B."/>
            <person name="Hansel C."/>
            <person name="Singer S."/>
            <person name="Hutchinson M.I."/>
            <person name="de Vries R.P."/>
            <person name="Natvig D.O."/>
            <person name="Powell A.J."/>
            <person name="Tsang A."/>
            <person name="Grigoriev I.V."/>
        </authorList>
    </citation>
    <scope>NUCLEOTIDE SEQUENCE [LARGE SCALE GENOMIC DNA]</scope>
    <source>
        <strain evidence="7 8">ATCC 24622</strain>
    </source>
</reference>
<evidence type="ECO:0000313" key="7">
    <source>
        <dbReference type="EMBL" id="KAL1854354.1"/>
    </source>
</evidence>
<dbReference type="PANTHER" id="PTHR15549:SF26">
    <property type="entry name" value="AXIAL BUDDING PATTERN PROTEIN 2-RELATED"/>
    <property type="match status" value="1"/>
</dbReference>
<proteinExistence type="predicted"/>
<organism evidence="7 8">
    <name type="scientific">Phialemonium thermophilum</name>
    <dbReference type="NCBI Taxonomy" id="223376"/>
    <lineage>
        <taxon>Eukaryota</taxon>
        <taxon>Fungi</taxon>
        <taxon>Dikarya</taxon>
        <taxon>Ascomycota</taxon>
        <taxon>Pezizomycotina</taxon>
        <taxon>Sordariomycetes</taxon>
        <taxon>Sordariomycetidae</taxon>
        <taxon>Cephalothecales</taxon>
        <taxon>Cephalothecaceae</taxon>
        <taxon>Phialemonium</taxon>
    </lineage>
</organism>
<dbReference type="InterPro" id="IPR051694">
    <property type="entry name" value="Immunoregulatory_rcpt-like"/>
</dbReference>
<dbReference type="EMBL" id="JAZHXJ010000670">
    <property type="protein sequence ID" value="KAL1854354.1"/>
    <property type="molecule type" value="Genomic_DNA"/>
</dbReference>
<keyword evidence="8" id="KW-1185">Reference proteome</keyword>
<evidence type="ECO:0000256" key="5">
    <source>
        <dbReference type="SAM" id="MobiDB-lite"/>
    </source>
</evidence>
<evidence type="ECO:0000256" key="6">
    <source>
        <dbReference type="SAM" id="Phobius"/>
    </source>
</evidence>
<name>A0ABR3W6E2_9PEZI</name>
<keyword evidence="4 6" id="KW-0472">Membrane</keyword>
<feature type="region of interest" description="Disordered" evidence="5">
    <location>
        <begin position="143"/>
        <end position="191"/>
    </location>
</feature>
<evidence type="ECO:0000256" key="1">
    <source>
        <dbReference type="ARBA" id="ARBA00004167"/>
    </source>
</evidence>
<keyword evidence="2 6" id="KW-0812">Transmembrane</keyword>
<evidence type="ECO:0000256" key="4">
    <source>
        <dbReference type="ARBA" id="ARBA00023136"/>
    </source>
</evidence>
<comment type="caution">
    <text evidence="7">The sequence shown here is derived from an EMBL/GenBank/DDBJ whole genome shotgun (WGS) entry which is preliminary data.</text>
</comment>
<sequence length="341" mass="36364">MPSAHRRMSTTPTYVDPGPPRGAFSIRRQGLHERAARPCMLIRFTTSGQCCPNRNNGSAVLLPSPRCADESWDMYDNGGFFCCAEGRLGYAASDGVSDGCAAQESQLGAGDKYLPTVSQVRGPCPAALCSRCFLSRGPKRWSHRGAQLTKGDVPIPRTAEASTSSPSPTSSPPVTATETAPAARSPQSSSHAEPIAGGVVGGVVGVAAIVVAVWFVWRRRRRAGREDGVHPEADGAEKNDGELPHAELSRIRVQELDQGATCPPAQLADGPITTSCRHRHVFCTVACLGVLGTSVVREDHDSKRAVQLHLPFEMGPTKRDVFMLTAWTGLHASLIHAVPDE</sequence>
<feature type="region of interest" description="Disordered" evidence="5">
    <location>
        <begin position="224"/>
        <end position="243"/>
    </location>
</feature>
<feature type="region of interest" description="Disordered" evidence="5">
    <location>
        <begin position="1"/>
        <end position="22"/>
    </location>
</feature>
<evidence type="ECO:0000313" key="8">
    <source>
        <dbReference type="Proteomes" id="UP001586593"/>
    </source>
</evidence>
<keyword evidence="3 6" id="KW-1133">Transmembrane helix</keyword>
<accession>A0ABR3W6E2</accession>
<comment type="subcellular location">
    <subcellularLocation>
        <location evidence="1">Membrane</location>
        <topology evidence="1">Single-pass membrane protein</topology>
    </subcellularLocation>
</comment>
<protein>
    <submittedName>
        <fullName evidence="7">Uncharacterized protein</fullName>
    </submittedName>
</protein>